<feature type="transmembrane region" description="Helical" evidence="6">
    <location>
        <begin position="119"/>
        <end position="141"/>
    </location>
</feature>
<evidence type="ECO:0000256" key="6">
    <source>
        <dbReference type="SAM" id="Phobius"/>
    </source>
</evidence>
<dbReference type="Proteomes" id="UP000185628">
    <property type="component" value="Unassembled WGS sequence"/>
</dbReference>
<evidence type="ECO:0000313" key="9">
    <source>
        <dbReference type="Proteomes" id="UP000185628"/>
    </source>
</evidence>
<sequence>MVTDLWQRRPEVAAVRRRSVATLASGQMLASLAIGVGPSVGVLLAAEVTHSEAWAGIARASMTIGAAALALPLAAFAASRGRRPALTLAFSIATLGAIGVALSAQALIAPWAASLSAPLFIVGMLAMGFGSAASFQARFAGADLAEPAHRGRTLALVVWAGTVGAVFGPLLAQPGKLLADRFGWHPFAGAFAIAALLACLTTLLIASFLRPDPLRLAQQHEAAMPTSQAQPAALASEPAAPTSHSAQPKDANPLAATRGRAAYRRAWQAIAASPSARAALIAQVLAHLVMVSIMTMTPVHLHHADHDLGVIGFVISLHVAGMWAFAPLFGYGSDRLGPRRMILIGVAIQLASCAIAFAWPYSTLGVAIALFLLGLGWSAVTVPAAALLTQAVPGSERPYVQGFGDFLMNAVAALGAAISGPVMAFLDFPALAVIGAAVIVPIAHAVRHVR</sequence>
<evidence type="ECO:0000256" key="4">
    <source>
        <dbReference type="ARBA" id="ARBA00023136"/>
    </source>
</evidence>
<dbReference type="InterPro" id="IPR036259">
    <property type="entry name" value="MFS_trans_sf"/>
</dbReference>
<dbReference type="Gene3D" id="1.20.1250.20">
    <property type="entry name" value="MFS general substrate transporter like domains"/>
    <property type="match status" value="1"/>
</dbReference>
<feature type="compositionally biased region" description="Low complexity" evidence="5">
    <location>
        <begin position="227"/>
        <end position="241"/>
    </location>
</feature>
<comment type="subcellular location">
    <subcellularLocation>
        <location evidence="1">Cell membrane</location>
        <topology evidence="1">Multi-pass membrane protein</topology>
    </subcellularLocation>
</comment>
<feature type="transmembrane region" description="Helical" evidence="6">
    <location>
        <begin position="400"/>
        <end position="422"/>
    </location>
</feature>
<proteinExistence type="predicted"/>
<feature type="transmembrane region" description="Helical" evidence="6">
    <location>
        <begin position="57"/>
        <end position="78"/>
    </location>
</feature>
<keyword evidence="2 6" id="KW-0812">Transmembrane</keyword>
<keyword evidence="4 6" id="KW-0472">Membrane</keyword>
<dbReference type="AlphaFoldDB" id="A0A1Q5Q1G9"/>
<feature type="transmembrane region" description="Helical" evidence="6">
    <location>
        <begin position="367"/>
        <end position="388"/>
    </location>
</feature>
<feature type="transmembrane region" description="Helical" evidence="6">
    <location>
        <begin position="85"/>
        <end position="113"/>
    </location>
</feature>
<reference evidence="9" key="1">
    <citation type="submission" date="2016-12" db="EMBL/GenBank/DDBJ databases">
        <authorList>
            <person name="Meng X."/>
        </authorList>
    </citation>
    <scope>NUCLEOTIDE SEQUENCE [LARGE SCALE GENOMIC DNA]</scope>
    <source>
        <strain evidence="9">DSM 19116</strain>
    </source>
</reference>
<gene>
    <name evidence="8" type="ORF">BSZ39_08895</name>
</gene>
<dbReference type="PANTHER" id="PTHR23534:SF1">
    <property type="entry name" value="MAJOR FACILITATOR SUPERFAMILY PROTEIN"/>
    <property type="match status" value="1"/>
</dbReference>
<feature type="domain" description="Major facilitator superfamily (MFS) profile" evidence="7">
    <location>
        <begin position="19"/>
        <end position="447"/>
    </location>
</feature>
<dbReference type="PROSITE" id="PS50850">
    <property type="entry name" value="MFS"/>
    <property type="match status" value="1"/>
</dbReference>
<dbReference type="SUPFAM" id="SSF103473">
    <property type="entry name" value="MFS general substrate transporter"/>
    <property type="match status" value="1"/>
</dbReference>
<feature type="transmembrane region" description="Helical" evidence="6">
    <location>
        <begin position="278"/>
        <end position="296"/>
    </location>
</feature>
<evidence type="ECO:0000256" key="2">
    <source>
        <dbReference type="ARBA" id="ARBA00022692"/>
    </source>
</evidence>
<feature type="transmembrane region" description="Helical" evidence="6">
    <location>
        <begin position="341"/>
        <end position="361"/>
    </location>
</feature>
<name>A0A1Q5Q1G9_9ACTO</name>
<protein>
    <recommendedName>
        <fullName evidence="7">Major facilitator superfamily (MFS) profile domain-containing protein</fullName>
    </recommendedName>
</protein>
<feature type="transmembrane region" description="Helical" evidence="6">
    <location>
        <begin position="153"/>
        <end position="172"/>
    </location>
</feature>
<evidence type="ECO:0000259" key="7">
    <source>
        <dbReference type="PROSITE" id="PS50850"/>
    </source>
</evidence>
<accession>A0A1Q5Q1G9</accession>
<organism evidence="8 9">
    <name type="scientific">Bowdeniella nasicola</name>
    <dbReference type="NCBI Taxonomy" id="208480"/>
    <lineage>
        <taxon>Bacteria</taxon>
        <taxon>Bacillati</taxon>
        <taxon>Actinomycetota</taxon>
        <taxon>Actinomycetes</taxon>
        <taxon>Actinomycetales</taxon>
        <taxon>Actinomycetaceae</taxon>
        <taxon>Bowdeniella</taxon>
    </lineage>
</organism>
<feature type="transmembrane region" description="Helical" evidence="6">
    <location>
        <begin position="308"/>
        <end position="329"/>
    </location>
</feature>
<keyword evidence="3 6" id="KW-1133">Transmembrane helix</keyword>
<dbReference type="GO" id="GO:0005886">
    <property type="term" value="C:plasma membrane"/>
    <property type="evidence" value="ECO:0007669"/>
    <property type="project" value="UniProtKB-SubCell"/>
</dbReference>
<dbReference type="EMBL" id="MQVR01000054">
    <property type="protein sequence ID" value="OKL53559.1"/>
    <property type="molecule type" value="Genomic_DNA"/>
</dbReference>
<feature type="transmembrane region" description="Helical" evidence="6">
    <location>
        <begin position="428"/>
        <end position="446"/>
    </location>
</feature>
<evidence type="ECO:0000313" key="8">
    <source>
        <dbReference type="EMBL" id="OKL53559.1"/>
    </source>
</evidence>
<feature type="region of interest" description="Disordered" evidence="5">
    <location>
        <begin position="227"/>
        <end position="252"/>
    </location>
</feature>
<dbReference type="InterPro" id="IPR011701">
    <property type="entry name" value="MFS"/>
</dbReference>
<dbReference type="GO" id="GO:0022857">
    <property type="term" value="F:transmembrane transporter activity"/>
    <property type="evidence" value="ECO:0007669"/>
    <property type="project" value="InterPro"/>
</dbReference>
<feature type="transmembrane region" description="Helical" evidence="6">
    <location>
        <begin position="20"/>
        <end position="45"/>
    </location>
</feature>
<keyword evidence="9" id="KW-1185">Reference proteome</keyword>
<evidence type="ECO:0000256" key="1">
    <source>
        <dbReference type="ARBA" id="ARBA00004651"/>
    </source>
</evidence>
<comment type="caution">
    <text evidence="8">The sequence shown here is derived from an EMBL/GenBank/DDBJ whole genome shotgun (WGS) entry which is preliminary data.</text>
</comment>
<evidence type="ECO:0000256" key="3">
    <source>
        <dbReference type="ARBA" id="ARBA00022989"/>
    </source>
</evidence>
<evidence type="ECO:0000256" key="5">
    <source>
        <dbReference type="SAM" id="MobiDB-lite"/>
    </source>
</evidence>
<dbReference type="Pfam" id="PF07690">
    <property type="entry name" value="MFS_1"/>
    <property type="match status" value="1"/>
</dbReference>
<feature type="transmembrane region" description="Helical" evidence="6">
    <location>
        <begin position="184"/>
        <end position="209"/>
    </location>
</feature>
<dbReference type="PANTHER" id="PTHR23534">
    <property type="entry name" value="MFS PERMEASE"/>
    <property type="match status" value="1"/>
</dbReference>
<dbReference type="InterPro" id="IPR020846">
    <property type="entry name" value="MFS_dom"/>
</dbReference>